<keyword evidence="3" id="KW-1185">Reference proteome</keyword>
<evidence type="ECO:0000313" key="3">
    <source>
        <dbReference type="Proteomes" id="UP001235712"/>
    </source>
</evidence>
<sequence>MGRGSRNELDRAPPKRGHPLTGTLLHRDAPSQGRSFAGRPLTGRSLTGHSLTGRSLTGHSLTGRSLTGHSLTRGGERGTPPLLTSCPLRSKGPPPLLHRVLARATGATPGITRQPVHVAHISPRSHHRPPRPPLVERVRDRAGAGDGHDRDQLVTAPPRTGRRTLSVTRLSITLRHPHELHAARAPPRACPRDDGMCPTSPSGDMTMGKVSTTGFVRTSALGVSAIQLRPDRGRDHRGTGMFTVQALVFGCGARPGTA</sequence>
<feature type="region of interest" description="Disordered" evidence="1">
    <location>
        <begin position="182"/>
        <end position="206"/>
    </location>
</feature>
<feature type="compositionally biased region" description="Basic and acidic residues" evidence="1">
    <location>
        <begin position="1"/>
        <end position="13"/>
    </location>
</feature>
<comment type="caution">
    <text evidence="2">The sequence shown here is derived from an EMBL/GenBank/DDBJ whole genome shotgun (WGS) entry which is preliminary data.</text>
</comment>
<dbReference type="EMBL" id="JAUSQZ010000001">
    <property type="protein sequence ID" value="MDP9824785.1"/>
    <property type="molecule type" value="Genomic_DNA"/>
</dbReference>
<organism evidence="2 3">
    <name type="scientific">Kineosporia succinea</name>
    <dbReference type="NCBI Taxonomy" id="84632"/>
    <lineage>
        <taxon>Bacteria</taxon>
        <taxon>Bacillati</taxon>
        <taxon>Actinomycetota</taxon>
        <taxon>Actinomycetes</taxon>
        <taxon>Kineosporiales</taxon>
        <taxon>Kineosporiaceae</taxon>
        <taxon>Kineosporia</taxon>
    </lineage>
</organism>
<dbReference type="Proteomes" id="UP001235712">
    <property type="component" value="Unassembled WGS sequence"/>
</dbReference>
<proteinExistence type="predicted"/>
<evidence type="ECO:0000313" key="2">
    <source>
        <dbReference type="EMBL" id="MDP9824785.1"/>
    </source>
</evidence>
<name>A0ABT9NWJ1_9ACTN</name>
<evidence type="ECO:0000256" key="1">
    <source>
        <dbReference type="SAM" id="MobiDB-lite"/>
    </source>
</evidence>
<reference evidence="2 3" key="1">
    <citation type="submission" date="2023-07" db="EMBL/GenBank/DDBJ databases">
        <title>Sequencing the genomes of 1000 actinobacteria strains.</title>
        <authorList>
            <person name="Klenk H.-P."/>
        </authorList>
    </citation>
    <scope>NUCLEOTIDE SEQUENCE [LARGE SCALE GENOMIC DNA]</scope>
    <source>
        <strain evidence="2 3">DSM 44388</strain>
    </source>
</reference>
<accession>A0ABT9NWJ1</accession>
<feature type="compositionally biased region" description="Polar residues" evidence="1">
    <location>
        <begin position="44"/>
        <end position="70"/>
    </location>
</feature>
<feature type="region of interest" description="Disordered" evidence="1">
    <location>
        <begin position="1"/>
        <end position="91"/>
    </location>
</feature>
<gene>
    <name evidence="2" type="ORF">J2S57_000534</name>
</gene>
<protein>
    <submittedName>
        <fullName evidence="2">Uncharacterized protein</fullName>
    </submittedName>
</protein>